<keyword evidence="4" id="KW-0418">Kinase</keyword>
<feature type="domain" description="Signal transduction histidine kinase internal region" evidence="3">
    <location>
        <begin position="161"/>
        <end position="241"/>
    </location>
</feature>
<dbReference type="Pfam" id="PF06580">
    <property type="entry name" value="His_kinase"/>
    <property type="match status" value="1"/>
</dbReference>
<comment type="caution">
    <text evidence="4">The sequence shown here is derived from an EMBL/GenBank/DDBJ whole genome shotgun (WGS) entry which is preliminary data.</text>
</comment>
<dbReference type="PANTHER" id="PTHR34220:SF9">
    <property type="entry name" value="SIGNAL TRANSDUCTION HISTIDINE KINASE INTERNAL REGION DOMAIN-CONTAINING PROTEIN"/>
    <property type="match status" value="1"/>
</dbReference>
<reference evidence="4 5" key="1">
    <citation type="journal article" date="2024" name="Curr. Microbiol.">
        <title>Luteibacter sahnii sp. nov., A Novel Yellow-Colored Xanthomonadin Pigment Producing Probiotic Bacterium from Healthy Rice Seed Microbiome.</title>
        <authorList>
            <person name="Jaiswal G."/>
            <person name="Rana R."/>
            <person name="Nayak P.K."/>
            <person name="Chouhan R."/>
            <person name="Gandhi S.G."/>
            <person name="Patel H.K."/>
            <person name="Patil P.B."/>
        </authorList>
    </citation>
    <scope>NUCLEOTIDE SEQUENCE [LARGE SCALE GENOMIC DNA]</scope>
    <source>
        <strain evidence="4 5">PPL201</strain>
    </source>
</reference>
<feature type="transmembrane region" description="Helical" evidence="1">
    <location>
        <begin position="17"/>
        <end position="36"/>
    </location>
</feature>
<keyword evidence="4" id="KW-0808">Transferase</keyword>
<feature type="transmembrane region" description="Helical" evidence="1">
    <location>
        <begin position="78"/>
        <end position="98"/>
    </location>
</feature>
<keyword evidence="1" id="KW-0812">Transmembrane</keyword>
<dbReference type="Pfam" id="PF02518">
    <property type="entry name" value="HATPase_c"/>
    <property type="match status" value="1"/>
</dbReference>
<dbReference type="InterPro" id="IPR003594">
    <property type="entry name" value="HATPase_dom"/>
</dbReference>
<feature type="transmembrane region" description="Helical" evidence="1">
    <location>
        <begin position="118"/>
        <end position="138"/>
    </location>
</feature>
<evidence type="ECO:0000256" key="1">
    <source>
        <dbReference type="SAM" id="Phobius"/>
    </source>
</evidence>
<proteinExistence type="predicted"/>
<name>A0ABT6BEN9_9GAMM</name>
<dbReference type="InterPro" id="IPR010559">
    <property type="entry name" value="Sig_transdc_His_kin_internal"/>
</dbReference>
<feature type="transmembrane region" description="Helical" evidence="1">
    <location>
        <begin position="48"/>
        <end position="66"/>
    </location>
</feature>
<organism evidence="4 5">
    <name type="scientific">Luteibacter sahnii</name>
    <dbReference type="NCBI Taxonomy" id="3021977"/>
    <lineage>
        <taxon>Bacteria</taxon>
        <taxon>Pseudomonadati</taxon>
        <taxon>Pseudomonadota</taxon>
        <taxon>Gammaproteobacteria</taxon>
        <taxon>Lysobacterales</taxon>
        <taxon>Rhodanobacteraceae</taxon>
        <taxon>Luteibacter</taxon>
    </lineage>
</organism>
<feature type="domain" description="Histidine kinase/HSP90-like ATPase" evidence="2">
    <location>
        <begin position="260"/>
        <end position="351"/>
    </location>
</feature>
<dbReference type="RefSeq" id="WP_320552314.1">
    <property type="nucleotide sequence ID" value="NZ_JAQLOK010000007.1"/>
</dbReference>
<dbReference type="GO" id="GO:0016301">
    <property type="term" value="F:kinase activity"/>
    <property type="evidence" value="ECO:0007669"/>
    <property type="project" value="UniProtKB-KW"/>
</dbReference>
<gene>
    <name evidence="4" type="ORF">P3W24_16435</name>
</gene>
<dbReference type="SUPFAM" id="SSF55874">
    <property type="entry name" value="ATPase domain of HSP90 chaperone/DNA topoisomerase II/histidine kinase"/>
    <property type="match status" value="1"/>
</dbReference>
<dbReference type="PANTHER" id="PTHR34220">
    <property type="entry name" value="SENSOR HISTIDINE KINASE YPDA"/>
    <property type="match status" value="1"/>
</dbReference>
<dbReference type="EMBL" id="JARJJS010000005">
    <property type="protein sequence ID" value="MDF4026561.1"/>
    <property type="molecule type" value="Genomic_DNA"/>
</dbReference>
<evidence type="ECO:0000259" key="2">
    <source>
        <dbReference type="Pfam" id="PF02518"/>
    </source>
</evidence>
<dbReference type="Gene3D" id="3.30.565.10">
    <property type="entry name" value="Histidine kinase-like ATPase, C-terminal domain"/>
    <property type="match status" value="1"/>
</dbReference>
<evidence type="ECO:0000313" key="5">
    <source>
        <dbReference type="Proteomes" id="UP001528850"/>
    </source>
</evidence>
<sequence>MTATAALAARHPPDARLPVWMIVLAGSPIVLCMAIMGLPELADDHAAAFRVLFALTYLAWSVPIAIVQRHLWRKVPAWALVAVMLAATYACSIVNNVLAQVLSMHWGRTPNFTWARNLSGLDGCWLALIAFCAIHAVVAHAHELRAARERVREAEGLARDAELRALRYQMHPHFLFNTLNAISALVTERRNDDATRMLSTLGDLLRATLESGHLHEVSLADELATTQLYLDIEKVRLGDRLGLDVKAGPDVLRARVPSLLIQPLVENAIRHGIARLREPGRLGVQVSRDGERLRIVVTNDGPPTEPRGVGQAIGLANVRERLSRLYGDRQHVDLDLAAQGGCRVEIVMPFQAAAPRETV</sequence>
<keyword evidence="5" id="KW-1185">Reference proteome</keyword>
<dbReference type="InterPro" id="IPR036890">
    <property type="entry name" value="HATPase_C_sf"/>
</dbReference>
<dbReference type="InterPro" id="IPR050640">
    <property type="entry name" value="Bact_2-comp_sensor_kinase"/>
</dbReference>
<keyword evidence="1" id="KW-1133">Transmembrane helix</keyword>
<protein>
    <submittedName>
        <fullName evidence="4">Histidine kinase</fullName>
    </submittedName>
</protein>
<evidence type="ECO:0000259" key="3">
    <source>
        <dbReference type="Pfam" id="PF06580"/>
    </source>
</evidence>
<accession>A0ABT6BEN9</accession>
<dbReference type="Proteomes" id="UP001528850">
    <property type="component" value="Unassembled WGS sequence"/>
</dbReference>
<evidence type="ECO:0000313" key="4">
    <source>
        <dbReference type="EMBL" id="MDF4026561.1"/>
    </source>
</evidence>
<keyword evidence="1" id="KW-0472">Membrane</keyword>